<proteinExistence type="predicted"/>
<dbReference type="AlphaFoldDB" id="A5D0N4"/>
<organism evidence="1 2">
    <name type="scientific">Pelotomaculum thermopropionicum (strain DSM 13744 / JCM 10971 / SI)</name>
    <dbReference type="NCBI Taxonomy" id="370438"/>
    <lineage>
        <taxon>Bacteria</taxon>
        <taxon>Bacillati</taxon>
        <taxon>Bacillota</taxon>
        <taxon>Clostridia</taxon>
        <taxon>Eubacteriales</taxon>
        <taxon>Desulfotomaculaceae</taxon>
        <taxon>Pelotomaculum</taxon>
    </lineage>
</organism>
<dbReference type="Proteomes" id="UP000006556">
    <property type="component" value="Chromosome"/>
</dbReference>
<gene>
    <name evidence="1" type="ordered locus">PTH_2023</name>
</gene>
<accession>A5D0N4</accession>
<dbReference type="KEGG" id="pth:PTH_2023"/>
<dbReference type="STRING" id="370438.PTH_2023"/>
<keyword evidence="2" id="KW-1185">Reference proteome</keyword>
<evidence type="ECO:0000313" key="2">
    <source>
        <dbReference type="Proteomes" id="UP000006556"/>
    </source>
</evidence>
<name>A5D0N4_PELTS</name>
<dbReference type="eggNOG" id="ENOG502ZQC4">
    <property type="taxonomic scope" value="Bacteria"/>
</dbReference>
<reference evidence="2" key="1">
    <citation type="journal article" date="2008" name="Genome Res.">
        <title>The genome of Pelotomaculum thermopropionicum reveals niche-associated evolution in anaerobic microbiota.</title>
        <authorList>
            <person name="Kosaka T."/>
            <person name="Kato S."/>
            <person name="Shimoyama T."/>
            <person name="Ishii S."/>
            <person name="Abe T."/>
            <person name="Watanabe K."/>
        </authorList>
    </citation>
    <scope>NUCLEOTIDE SEQUENCE [LARGE SCALE GENOMIC DNA]</scope>
    <source>
        <strain evidence="2">DSM 13744 / JCM 10971 / SI</strain>
    </source>
</reference>
<evidence type="ECO:0000313" key="1">
    <source>
        <dbReference type="EMBL" id="BAF60204.1"/>
    </source>
</evidence>
<protein>
    <submittedName>
        <fullName evidence="1">Uncharacterized protein</fullName>
    </submittedName>
</protein>
<sequence>MEFKLELLKDEKGGDDVIQQMLGDILASLRAKLVQPVIDGNARIACRLDELDEQNRVKIAELMERLQVLEDKVRQLPLVILSALRDAINQAGGGNEDV</sequence>
<dbReference type="EMBL" id="AP009389">
    <property type="protein sequence ID" value="BAF60204.1"/>
    <property type="molecule type" value="Genomic_DNA"/>
</dbReference>
<dbReference type="HOGENOM" id="CLU_189782_0_0_9"/>